<dbReference type="SUPFAM" id="SSF53335">
    <property type="entry name" value="S-adenosyl-L-methionine-dependent methyltransferases"/>
    <property type="match status" value="1"/>
</dbReference>
<protein>
    <submittedName>
        <fullName evidence="2">Uncharacterized protein</fullName>
    </submittedName>
</protein>
<sequence>MASDGPAPPVLALPGPAYCYRYGGDFVINGHAIVVHQEGGQGRGTAWAVWDGAPAAAKYLEAAAAELLARHAFRCILELGSGTGLAGLAAAAALQLPTTLTDLPEALPALQLNIAANPGLAQLVAAAQLDWRDPGASPALQDGRRGGGGSGSCSGTDGSSGSGGGDSSSTHRSGGNDASSGGRLVLAADCVWLEELVPAFVGALERAAAGPADRALLSYQSRSNRIDDLLFGLLKRSFEIETVPLLPGEQPRGPIDLYWLTPNCAAAAANV</sequence>
<reference evidence="2" key="1">
    <citation type="submission" date="2020-11" db="EMBL/GenBank/DDBJ databases">
        <title>Chlorella ohadii genome sequencing and assembly.</title>
        <authorList>
            <person name="Murik O."/>
            <person name="Treves H."/>
            <person name="Kedem I."/>
            <person name="Shotland Y."/>
            <person name="Kaplan A."/>
        </authorList>
    </citation>
    <scope>NUCLEOTIDE SEQUENCE</scope>
    <source>
        <strain evidence="2">1</strain>
    </source>
</reference>
<dbReference type="Gene3D" id="3.40.50.150">
    <property type="entry name" value="Vaccinia Virus protein VP39"/>
    <property type="match status" value="1"/>
</dbReference>
<evidence type="ECO:0000313" key="3">
    <source>
        <dbReference type="Proteomes" id="UP001205105"/>
    </source>
</evidence>
<dbReference type="InterPro" id="IPR019410">
    <property type="entry name" value="Methyltransf_16"/>
</dbReference>
<feature type="region of interest" description="Disordered" evidence="1">
    <location>
        <begin position="135"/>
        <end position="179"/>
    </location>
</feature>
<name>A0AAD5H330_9CHLO</name>
<proteinExistence type="predicted"/>
<evidence type="ECO:0000256" key="1">
    <source>
        <dbReference type="SAM" id="MobiDB-lite"/>
    </source>
</evidence>
<dbReference type="EMBL" id="JADXDR010000147">
    <property type="protein sequence ID" value="KAI7837622.1"/>
    <property type="molecule type" value="Genomic_DNA"/>
</dbReference>
<accession>A0AAD5H330</accession>
<evidence type="ECO:0000313" key="2">
    <source>
        <dbReference type="EMBL" id="KAI7837622.1"/>
    </source>
</evidence>
<dbReference type="AlphaFoldDB" id="A0AAD5H330"/>
<keyword evidence="3" id="KW-1185">Reference proteome</keyword>
<dbReference type="Pfam" id="PF10294">
    <property type="entry name" value="Methyltransf_16"/>
    <property type="match status" value="1"/>
</dbReference>
<dbReference type="Proteomes" id="UP001205105">
    <property type="component" value="Unassembled WGS sequence"/>
</dbReference>
<dbReference type="PANTHER" id="PTHR14614">
    <property type="entry name" value="HEPATOCELLULAR CARCINOMA-ASSOCIATED ANTIGEN"/>
    <property type="match status" value="1"/>
</dbReference>
<dbReference type="InterPro" id="IPR029063">
    <property type="entry name" value="SAM-dependent_MTases_sf"/>
</dbReference>
<feature type="compositionally biased region" description="Gly residues" evidence="1">
    <location>
        <begin position="146"/>
        <end position="166"/>
    </location>
</feature>
<comment type="caution">
    <text evidence="2">The sequence shown here is derived from an EMBL/GenBank/DDBJ whole genome shotgun (WGS) entry which is preliminary data.</text>
</comment>
<dbReference type="PANTHER" id="PTHR14614:SF109">
    <property type="entry name" value="RIBOSOMAL LYSINE N-METHYLTRANSFERASE 5"/>
    <property type="match status" value="1"/>
</dbReference>
<gene>
    <name evidence="2" type="ORF">COHA_008548</name>
</gene>
<organism evidence="2 3">
    <name type="scientific">Chlorella ohadii</name>
    <dbReference type="NCBI Taxonomy" id="2649997"/>
    <lineage>
        <taxon>Eukaryota</taxon>
        <taxon>Viridiplantae</taxon>
        <taxon>Chlorophyta</taxon>
        <taxon>core chlorophytes</taxon>
        <taxon>Trebouxiophyceae</taxon>
        <taxon>Chlorellales</taxon>
        <taxon>Chlorellaceae</taxon>
        <taxon>Chlorella clade</taxon>
        <taxon>Chlorella</taxon>
    </lineage>
</organism>